<keyword evidence="20" id="KW-0238">DNA-binding</keyword>
<dbReference type="InterPro" id="IPR043502">
    <property type="entry name" value="DNA/RNA_pol_sf"/>
</dbReference>
<accession>A0A438GUG6</accession>
<evidence type="ECO:0000256" key="25">
    <source>
        <dbReference type="SAM" id="MobiDB-lite"/>
    </source>
</evidence>
<dbReference type="SUPFAM" id="SSF82153">
    <property type="entry name" value="FAS1 domain"/>
    <property type="match status" value="1"/>
</dbReference>
<evidence type="ECO:0000256" key="1">
    <source>
        <dbReference type="ARBA" id="ARBA00004609"/>
    </source>
</evidence>
<dbReference type="PROSITE" id="PS50994">
    <property type="entry name" value="INTEGRASE"/>
    <property type="match status" value="1"/>
</dbReference>
<keyword evidence="6" id="KW-0645">Protease</keyword>
<feature type="domain" description="Reverse transcriptase" evidence="27">
    <location>
        <begin position="527"/>
        <end position="706"/>
    </location>
</feature>
<evidence type="ECO:0000256" key="6">
    <source>
        <dbReference type="ARBA" id="ARBA00022670"/>
    </source>
</evidence>
<evidence type="ECO:0000256" key="20">
    <source>
        <dbReference type="ARBA" id="ARBA00023125"/>
    </source>
</evidence>
<dbReference type="InterPro" id="IPR041373">
    <property type="entry name" value="RT_RNaseH"/>
</dbReference>
<name>A0A438GUG6_VITVI</name>
<evidence type="ECO:0000256" key="18">
    <source>
        <dbReference type="ARBA" id="ARBA00022932"/>
    </source>
</evidence>
<dbReference type="Pfam" id="PF24626">
    <property type="entry name" value="SH3_Tf2-1"/>
    <property type="match status" value="1"/>
</dbReference>
<protein>
    <recommendedName>
        <fullName evidence="3">RNA-directed DNA polymerase</fullName>
        <ecNumber evidence="3">2.7.7.49</ecNumber>
    </recommendedName>
</protein>
<evidence type="ECO:0000256" key="11">
    <source>
        <dbReference type="ARBA" id="ARBA00022729"/>
    </source>
</evidence>
<evidence type="ECO:0000259" key="28">
    <source>
        <dbReference type="PROSITE" id="PS50994"/>
    </source>
</evidence>
<dbReference type="InterPro" id="IPR000477">
    <property type="entry name" value="RT_dom"/>
</dbReference>
<evidence type="ECO:0000256" key="7">
    <source>
        <dbReference type="ARBA" id="ARBA00022679"/>
    </source>
</evidence>
<dbReference type="EC" id="2.7.7.49" evidence="3"/>
<dbReference type="InterPro" id="IPR041588">
    <property type="entry name" value="Integrase_H2C2"/>
</dbReference>
<comment type="subcellular location">
    <subcellularLocation>
        <location evidence="1">Cell membrane</location>
        <topology evidence="1">Lipid-anchor</topology>
        <topology evidence="1">GPI-anchor</topology>
    </subcellularLocation>
</comment>
<keyword evidence="7" id="KW-0808">Transferase</keyword>
<dbReference type="GO" id="GO:0009834">
    <property type="term" value="P:plant-type secondary cell wall biogenesis"/>
    <property type="evidence" value="ECO:0007669"/>
    <property type="project" value="UniProtKB-ARBA"/>
</dbReference>
<feature type="domain" description="Integrase catalytic" evidence="28">
    <location>
        <begin position="1007"/>
        <end position="1172"/>
    </location>
</feature>
<evidence type="ECO:0000256" key="19">
    <source>
        <dbReference type="ARBA" id="ARBA00022974"/>
    </source>
</evidence>
<dbReference type="GO" id="GO:0005886">
    <property type="term" value="C:plasma membrane"/>
    <property type="evidence" value="ECO:0007669"/>
    <property type="project" value="UniProtKB-SubCell"/>
</dbReference>
<dbReference type="CDD" id="cd00303">
    <property type="entry name" value="retropepsin_like"/>
    <property type="match status" value="1"/>
</dbReference>
<dbReference type="Pfam" id="PF17917">
    <property type="entry name" value="RT_RNaseH"/>
    <property type="match status" value="1"/>
</dbReference>
<evidence type="ECO:0000256" key="17">
    <source>
        <dbReference type="ARBA" id="ARBA00022918"/>
    </source>
</evidence>
<evidence type="ECO:0000256" key="22">
    <source>
        <dbReference type="ARBA" id="ARBA00023172"/>
    </source>
</evidence>
<dbReference type="Gene3D" id="3.10.10.10">
    <property type="entry name" value="HIV Type 1 Reverse Transcriptase, subunit A, domain 1"/>
    <property type="match status" value="1"/>
</dbReference>
<evidence type="ECO:0000256" key="8">
    <source>
        <dbReference type="ARBA" id="ARBA00022695"/>
    </source>
</evidence>
<keyword evidence="22" id="KW-0233">DNA recombination</keyword>
<dbReference type="InterPro" id="IPR016197">
    <property type="entry name" value="Chromo-like_dom_sf"/>
</dbReference>
<dbReference type="GO" id="GO:0098552">
    <property type="term" value="C:side of membrane"/>
    <property type="evidence" value="ECO:0007669"/>
    <property type="project" value="UniProtKB-KW"/>
</dbReference>
<evidence type="ECO:0000256" key="14">
    <source>
        <dbReference type="ARBA" id="ARBA00022801"/>
    </source>
</evidence>
<evidence type="ECO:0000256" key="23">
    <source>
        <dbReference type="ARBA" id="ARBA00023180"/>
    </source>
</evidence>
<keyword evidence="12" id="KW-0064">Aspartyl protease</keyword>
<keyword evidence="16" id="KW-0229">DNA integration</keyword>
<proteinExistence type="inferred from homology"/>
<dbReference type="Proteomes" id="UP000288805">
    <property type="component" value="Unassembled WGS sequence"/>
</dbReference>
<keyword evidence="13" id="KW-0255">Endonuclease</keyword>
<dbReference type="PANTHER" id="PTHR37984">
    <property type="entry name" value="PROTEIN CBG26694"/>
    <property type="match status" value="1"/>
</dbReference>
<dbReference type="Pfam" id="PF08284">
    <property type="entry name" value="RVP_2"/>
    <property type="match status" value="1"/>
</dbReference>
<feature type="region of interest" description="Disordered" evidence="25">
    <location>
        <begin position="1544"/>
        <end position="1576"/>
    </location>
</feature>
<evidence type="ECO:0000313" key="30">
    <source>
        <dbReference type="Proteomes" id="UP000288805"/>
    </source>
</evidence>
<dbReference type="GO" id="GO:0004519">
    <property type="term" value="F:endonuclease activity"/>
    <property type="evidence" value="ECO:0007669"/>
    <property type="project" value="UniProtKB-KW"/>
</dbReference>
<evidence type="ECO:0000256" key="5">
    <source>
        <dbReference type="ARBA" id="ARBA00022622"/>
    </source>
</evidence>
<feature type="region of interest" description="Disordered" evidence="25">
    <location>
        <begin position="255"/>
        <end position="286"/>
    </location>
</feature>
<evidence type="ECO:0000313" key="29">
    <source>
        <dbReference type="EMBL" id="RVW75845.1"/>
    </source>
</evidence>
<dbReference type="CDD" id="cd09274">
    <property type="entry name" value="RNase_HI_RT_Ty3"/>
    <property type="match status" value="1"/>
</dbReference>
<dbReference type="GO" id="GO:0003677">
    <property type="term" value="F:DNA binding"/>
    <property type="evidence" value="ECO:0007669"/>
    <property type="project" value="UniProtKB-KW"/>
</dbReference>
<dbReference type="SUPFAM" id="SSF53098">
    <property type="entry name" value="Ribonuclease H-like"/>
    <property type="match status" value="1"/>
</dbReference>
<keyword evidence="5" id="KW-0449">Lipoprotein</keyword>
<dbReference type="InterPro" id="IPR021109">
    <property type="entry name" value="Peptidase_aspartic_dom_sf"/>
</dbReference>
<dbReference type="InterPro" id="IPR056924">
    <property type="entry name" value="SH3_Tf2-1"/>
</dbReference>
<dbReference type="PROSITE" id="PS50878">
    <property type="entry name" value="RT_POL"/>
    <property type="match status" value="1"/>
</dbReference>
<dbReference type="FunFam" id="3.10.10.10:FF:000007">
    <property type="entry name" value="Retrovirus-related Pol polyprotein from transposon 17.6-like Protein"/>
    <property type="match status" value="1"/>
</dbReference>
<dbReference type="InterPro" id="IPR001969">
    <property type="entry name" value="Aspartic_peptidase_AS"/>
</dbReference>
<dbReference type="SUPFAM" id="SSF56672">
    <property type="entry name" value="DNA/RNA polymerases"/>
    <property type="match status" value="1"/>
</dbReference>
<organism evidence="29 30">
    <name type="scientific">Vitis vinifera</name>
    <name type="common">Grape</name>
    <dbReference type="NCBI Taxonomy" id="29760"/>
    <lineage>
        <taxon>Eukaryota</taxon>
        <taxon>Viridiplantae</taxon>
        <taxon>Streptophyta</taxon>
        <taxon>Embryophyta</taxon>
        <taxon>Tracheophyta</taxon>
        <taxon>Spermatophyta</taxon>
        <taxon>Magnoliopsida</taxon>
        <taxon>eudicotyledons</taxon>
        <taxon>Gunneridae</taxon>
        <taxon>Pentapetalae</taxon>
        <taxon>rosids</taxon>
        <taxon>Vitales</taxon>
        <taxon>Vitaceae</taxon>
        <taxon>Viteae</taxon>
        <taxon>Vitis</taxon>
    </lineage>
</organism>
<evidence type="ECO:0000256" key="3">
    <source>
        <dbReference type="ARBA" id="ARBA00012493"/>
    </source>
</evidence>
<dbReference type="InterPro" id="IPR050951">
    <property type="entry name" value="Retrovirus_Pol_polyprotein"/>
</dbReference>
<evidence type="ECO:0000256" key="16">
    <source>
        <dbReference type="ARBA" id="ARBA00022908"/>
    </source>
</evidence>
<dbReference type="InterPro" id="IPR036378">
    <property type="entry name" value="FAS1_dom_sf"/>
</dbReference>
<dbReference type="GO" id="GO:0003964">
    <property type="term" value="F:RNA-directed DNA polymerase activity"/>
    <property type="evidence" value="ECO:0007669"/>
    <property type="project" value="UniProtKB-KW"/>
</dbReference>
<dbReference type="InterPro" id="IPR012337">
    <property type="entry name" value="RNaseH-like_sf"/>
</dbReference>
<dbReference type="SUPFAM" id="SSF54160">
    <property type="entry name" value="Chromo domain-like"/>
    <property type="match status" value="1"/>
</dbReference>
<comment type="function">
    <text evidence="24">May be a cell surface adhesion protein.</text>
</comment>
<evidence type="ECO:0000256" key="9">
    <source>
        <dbReference type="ARBA" id="ARBA00022722"/>
    </source>
</evidence>
<dbReference type="InterPro" id="IPR001584">
    <property type="entry name" value="Integrase_cat-core"/>
</dbReference>
<dbReference type="Pfam" id="PF00078">
    <property type="entry name" value="RVT_1"/>
    <property type="match status" value="1"/>
</dbReference>
<evidence type="ECO:0000259" key="26">
    <source>
        <dbReference type="PROSITE" id="PS50213"/>
    </source>
</evidence>
<keyword evidence="14" id="KW-0378">Hydrolase</keyword>
<dbReference type="InterPro" id="IPR000782">
    <property type="entry name" value="FAS1_domain"/>
</dbReference>
<keyword evidence="17" id="KW-0695">RNA-directed DNA polymerase</keyword>
<feature type="region of interest" description="Disordered" evidence="25">
    <location>
        <begin position="1"/>
        <end position="42"/>
    </location>
</feature>
<dbReference type="Gene3D" id="3.30.420.10">
    <property type="entry name" value="Ribonuclease H-like superfamily/Ribonuclease H"/>
    <property type="match status" value="1"/>
</dbReference>
<evidence type="ECO:0000256" key="12">
    <source>
        <dbReference type="ARBA" id="ARBA00022750"/>
    </source>
</evidence>
<dbReference type="FunFam" id="3.10.20.370:FF:000001">
    <property type="entry name" value="Retrovirus-related Pol polyprotein from transposon 17.6-like protein"/>
    <property type="match status" value="1"/>
</dbReference>
<dbReference type="PROSITE" id="PS50213">
    <property type="entry name" value="FAS1"/>
    <property type="match status" value="1"/>
</dbReference>
<dbReference type="SUPFAM" id="SSF50630">
    <property type="entry name" value="Acid proteases"/>
    <property type="match status" value="1"/>
</dbReference>
<dbReference type="InterPro" id="IPR043128">
    <property type="entry name" value="Rev_trsase/Diguanyl_cyclase"/>
</dbReference>
<comment type="similarity">
    <text evidence="2">Belongs to the fasciclin-like AGP family.</text>
</comment>
<dbReference type="GO" id="GO:0015074">
    <property type="term" value="P:DNA integration"/>
    <property type="evidence" value="ECO:0007669"/>
    <property type="project" value="UniProtKB-KW"/>
</dbReference>
<sequence>MAGRTRGGRSERNEELETVREELREGHEDSGHSHRRSRTERPVMSQMEAMKRFMVMQPPSFNGEPSAEAAEHWLRRMRRILVGLDIPEERRASILGEVAKHAKRMEFEHLIQGTMSVLEYESRFSELSRFALGMISEEGEKARRTLTKPTKFESKRGTEKGNKEWGKVLRGHSRGRGLSSLRGVHRSMQEGGRLLRGWLLIEYVMVCGSGDHLWRACPLRGTQQARPQSQGSSQQQSVVSFQPPQLQLPYYQMPQLPPAAQGTRATTTSQTRSSQGSNARGRGRPAAGRVFALTPTEPEEDALLVEGMILVYSTWVRVLFDTGATHSFISASCANALGLKSERVENLLLIESPMGTNSRVDRICKGCVITLADRALNVDLRILDMTGYDVILGMDWLAVYRAVIDCHRRRIIFCLPEGFEVCFVGGKCVSLPFSQSDPCYQYVLRKGSINFLACLRGKEKAQKDITEIPVVRKFQDVFPDELLGLPPHREFDFSIEVYPGTDPISVSPYRMAPLELKELKTQLDELLGRGFIRPSTSPWGAPVLFVKKKDGTLRLCIDYRKLNRVTVKNKYPLPRIDDLFDQLKGAKYFSKIDLRTGYHQLRVREEDVSKTAFRTRYGHYEFLVMPFGLTNAPAAFMDLMNRVFRAYLDRFVIVFVDDILIYSRSLEEHKQHLVTTLGTLRRHQLYGKLDKSEFWLTEVNFLGHVVSEAGIAVDHSKVEAVQEWQRPTNVFEELKRKLTTAPVLTAPISGELFMIYCDASTVGLGCVLMQQGKVVAYASRQLKQHERNYPAHDLELAAVVFALKTWRHYLYGEKFEVYSDHKSLKYIFTQKDLNSRQRRWMETLEDYDFALHYHPGKANVVADALIIEDFELCLSQEGRGPCLYSISARPMVIQRIVEAQVHDEFLEKVKAQLVAGEIDENWSMYEDGSVRFKGRLCVPKDMELRNELLVDAHRAKYTIHPGNTKMYQDLKRQFWWSGMKRDIAQFVANCQICQQVKAEHQRPAGLLQPLPIPEWKWDNITMDFVIGLPRTRSKKNGVWVIVDRLTKSAHFLAMKTTDSMNSLAKLYIQEIVRLHGIPVSIVSDRDPKFTSQFWQSLQRALGTQLNFSTAFHPQTDGQSERVIQILEDMLRACVLDFGGNWADYLPLAEFAYNNSYQSSIGMAPYEALYGRPCRSPLCWIEMGESRLLGPEIVQETTEKIQLIKEKLKTAQDRQKSYADKRRRPLEFEEGDWVFVKVSPRRGIFRFGKKGKLAPRFVGPFQIDKRVGPVAYKLILPQQLSLVHDVFHVSMLRKCTPDPTWVVDMQDVQISEDTSYVEEPLRILEVGEHRFKNKVIPAVKVWWQHHGIEEATWEPEEEMRRHYPQLFYEFKGQTFDLGSRVKFWVARNLGRDIAAVLGQAGKFTTFIGLLKSTQMDAQINDELKKKSTPGITVFAPTDSAFSDLKPGTLNSFSDQQKAALTQFHVVPTFLTVSQFQTVSNPLHTEAGENTVEFPLNVVGNGTQVNMTTGLVNTTVDSTVYTDGQLAVYEIPQVLLSQGILSPQAPAPAPLPPKPKKATPLNSAAPSKSTTVSVDSSGAGGLPHYAPTAVSIGVAVLAALSLSL</sequence>
<dbReference type="GO" id="GO:0046872">
    <property type="term" value="F:metal ion binding"/>
    <property type="evidence" value="ECO:0007669"/>
    <property type="project" value="UniProtKB-KW"/>
</dbReference>
<dbReference type="InterPro" id="IPR036397">
    <property type="entry name" value="RNaseH_sf"/>
</dbReference>
<dbReference type="Gene3D" id="3.30.70.270">
    <property type="match status" value="1"/>
</dbReference>
<evidence type="ECO:0000256" key="24">
    <source>
        <dbReference type="ARBA" id="ARBA00024686"/>
    </source>
</evidence>
<dbReference type="Gene3D" id="2.30.180.10">
    <property type="entry name" value="FAS1 domain"/>
    <property type="match status" value="1"/>
</dbReference>
<keyword evidence="4" id="KW-1003">Cell membrane</keyword>
<evidence type="ECO:0000256" key="10">
    <source>
        <dbReference type="ARBA" id="ARBA00022723"/>
    </source>
</evidence>
<evidence type="ECO:0000259" key="27">
    <source>
        <dbReference type="PROSITE" id="PS50878"/>
    </source>
</evidence>
<dbReference type="Pfam" id="PF02469">
    <property type="entry name" value="Fasciclin"/>
    <property type="match status" value="1"/>
</dbReference>
<keyword evidence="8" id="KW-0548">Nucleotidyltransferase</keyword>
<dbReference type="CDD" id="cd01647">
    <property type="entry name" value="RT_LTR"/>
    <property type="match status" value="1"/>
</dbReference>
<keyword evidence="19" id="KW-0654">Proteoglycan</keyword>
<evidence type="ECO:0000256" key="13">
    <source>
        <dbReference type="ARBA" id="ARBA00022759"/>
    </source>
</evidence>
<keyword evidence="9" id="KW-0540">Nuclease</keyword>
<dbReference type="PANTHER" id="PTHR37984:SF5">
    <property type="entry name" value="PROTEIN NYNRIN-LIKE"/>
    <property type="match status" value="1"/>
</dbReference>
<keyword evidence="15" id="KW-0460">Magnesium</keyword>
<keyword evidence="11" id="KW-0732">Signal</keyword>
<keyword evidence="5" id="KW-0336">GPI-anchor</keyword>
<keyword evidence="23" id="KW-0325">Glycoprotein</keyword>
<dbReference type="GO" id="GO:0006310">
    <property type="term" value="P:DNA recombination"/>
    <property type="evidence" value="ECO:0007669"/>
    <property type="project" value="UniProtKB-KW"/>
</dbReference>
<keyword evidence="10" id="KW-0479">Metal-binding</keyword>
<dbReference type="Pfam" id="PF17921">
    <property type="entry name" value="Integrase_H2C2"/>
    <property type="match status" value="1"/>
</dbReference>
<dbReference type="SMART" id="SM00554">
    <property type="entry name" value="FAS1"/>
    <property type="match status" value="1"/>
</dbReference>
<gene>
    <name evidence="29" type="primary">TY3B-I_485</name>
    <name evidence="29" type="ORF">CK203_055070</name>
</gene>
<dbReference type="GO" id="GO:0006508">
    <property type="term" value="P:proteolysis"/>
    <property type="evidence" value="ECO:0007669"/>
    <property type="project" value="UniProtKB-KW"/>
</dbReference>
<feature type="compositionally biased region" description="Polar residues" evidence="25">
    <location>
        <begin position="1559"/>
        <end position="1574"/>
    </location>
</feature>
<evidence type="ECO:0000256" key="4">
    <source>
        <dbReference type="ARBA" id="ARBA00022475"/>
    </source>
</evidence>
<keyword evidence="18" id="KW-0239">DNA-directed DNA polymerase</keyword>
<dbReference type="GO" id="GO:0003887">
    <property type="term" value="F:DNA-directed DNA polymerase activity"/>
    <property type="evidence" value="ECO:0007669"/>
    <property type="project" value="UniProtKB-KW"/>
</dbReference>
<evidence type="ECO:0000256" key="15">
    <source>
        <dbReference type="ARBA" id="ARBA00022842"/>
    </source>
</evidence>
<evidence type="ECO:0000256" key="2">
    <source>
        <dbReference type="ARBA" id="ARBA00007843"/>
    </source>
</evidence>
<dbReference type="Gene3D" id="1.10.340.70">
    <property type="match status" value="1"/>
</dbReference>
<evidence type="ECO:0000256" key="21">
    <source>
        <dbReference type="ARBA" id="ARBA00023136"/>
    </source>
</evidence>
<dbReference type="Gene3D" id="2.40.70.10">
    <property type="entry name" value="Acid Proteases"/>
    <property type="match status" value="1"/>
</dbReference>
<dbReference type="FunFam" id="2.30.180.10:FF:000006">
    <property type="entry name" value="Fasciclin-like arabinogalactan protein 11"/>
    <property type="match status" value="1"/>
</dbReference>
<dbReference type="GO" id="GO:0004190">
    <property type="term" value="F:aspartic-type endopeptidase activity"/>
    <property type="evidence" value="ECO:0007669"/>
    <property type="project" value="UniProtKB-KW"/>
</dbReference>
<feature type="domain" description="FAS1" evidence="26">
    <location>
        <begin position="1389"/>
        <end position="1533"/>
    </location>
</feature>
<dbReference type="Gene3D" id="3.10.20.370">
    <property type="match status" value="1"/>
</dbReference>
<reference evidence="29 30" key="1">
    <citation type="journal article" date="2018" name="PLoS Genet.">
        <title>Population sequencing reveals clonal diversity and ancestral inbreeding in the grapevine cultivar Chardonnay.</title>
        <authorList>
            <person name="Roach M.J."/>
            <person name="Johnson D.L."/>
            <person name="Bohlmann J."/>
            <person name="van Vuuren H.J."/>
            <person name="Jones S.J."/>
            <person name="Pretorius I.S."/>
            <person name="Schmidt S.A."/>
            <person name="Borneman A.R."/>
        </authorList>
    </citation>
    <scope>NUCLEOTIDE SEQUENCE [LARGE SCALE GENOMIC DNA]</scope>
    <source>
        <strain evidence="30">cv. Chardonnay</strain>
        <tissue evidence="29">Leaf</tissue>
    </source>
</reference>
<comment type="caution">
    <text evidence="29">The sequence shown here is derived from an EMBL/GenBank/DDBJ whole genome shotgun (WGS) entry which is preliminary data.</text>
</comment>
<keyword evidence="21" id="KW-0472">Membrane</keyword>
<dbReference type="PROSITE" id="PS00141">
    <property type="entry name" value="ASP_PROTEASE"/>
    <property type="match status" value="1"/>
</dbReference>
<dbReference type="EMBL" id="QGNW01000340">
    <property type="protein sequence ID" value="RVW75845.1"/>
    <property type="molecule type" value="Genomic_DNA"/>
</dbReference>
<feature type="compositionally biased region" description="Basic and acidic residues" evidence="25">
    <location>
        <begin position="8"/>
        <end position="32"/>
    </location>
</feature>